<feature type="non-terminal residue" evidence="1">
    <location>
        <position position="78"/>
    </location>
</feature>
<gene>
    <name evidence="1" type="ORF">PENTCL1PPCAC_20911</name>
    <name evidence="2" type="ORF">PENTCL1PPCAC_20914</name>
</gene>
<sequence>PSLLLLLSFRPSFLDVLGRCPTHRPAPLLELSPPSTLPDELYDDDDHYVIVRYPVIWYIKDINITAVVDAAAKQTEEE</sequence>
<feature type="non-terminal residue" evidence="1">
    <location>
        <position position="1"/>
    </location>
</feature>
<evidence type="ECO:0000313" key="2">
    <source>
        <dbReference type="EMBL" id="GMS98739.1"/>
    </source>
</evidence>
<dbReference type="EMBL" id="BTSX01000005">
    <property type="protein sequence ID" value="GMS98736.1"/>
    <property type="molecule type" value="Genomic_DNA"/>
</dbReference>
<accession>A0AAV5TWX6</accession>
<dbReference type="EMBL" id="BTSX01000005">
    <property type="protein sequence ID" value="GMS98739.1"/>
    <property type="molecule type" value="Genomic_DNA"/>
</dbReference>
<proteinExistence type="predicted"/>
<dbReference type="AlphaFoldDB" id="A0AAV5TWX6"/>
<protein>
    <submittedName>
        <fullName evidence="1">Uncharacterized protein</fullName>
    </submittedName>
</protein>
<comment type="caution">
    <text evidence="1">The sequence shown here is derived from an EMBL/GenBank/DDBJ whole genome shotgun (WGS) entry which is preliminary data.</text>
</comment>
<reference evidence="1" key="1">
    <citation type="submission" date="2023-10" db="EMBL/GenBank/DDBJ databases">
        <title>Genome assembly of Pristionchus species.</title>
        <authorList>
            <person name="Yoshida K."/>
            <person name="Sommer R.J."/>
        </authorList>
    </citation>
    <scope>NUCLEOTIDE SEQUENCE</scope>
    <source>
        <strain evidence="1">RS0144</strain>
    </source>
</reference>
<organism evidence="1 3">
    <name type="scientific">Pristionchus entomophagus</name>
    <dbReference type="NCBI Taxonomy" id="358040"/>
    <lineage>
        <taxon>Eukaryota</taxon>
        <taxon>Metazoa</taxon>
        <taxon>Ecdysozoa</taxon>
        <taxon>Nematoda</taxon>
        <taxon>Chromadorea</taxon>
        <taxon>Rhabditida</taxon>
        <taxon>Rhabditina</taxon>
        <taxon>Diplogasteromorpha</taxon>
        <taxon>Diplogasteroidea</taxon>
        <taxon>Neodiplogasteridae</taxon>
        <taxon>Pristionchus</taxon>
    </lineage>
</organism>
<name>A0AAV5TWX6_9BILA</name>
<keyword evidence="3" id="KW-1185">Reference proteome</keyword>
<evidence type="ECO:0000313" key="3">
    <source>
        <dbReference type="Proteomes" id="UP001432027"/>
    </source>
</evidence>
<evidence type="ECO:0000313" key="1">
    <source>
        <dbReference type="EMBL" id="GMS98736.1"/>
    </source>
</evidence>
<dbReference type="Proteomes" id="UP001432027">
    <property type="component" value="Unassembled WGS sequence"/>
</dbReference>